<evidence type="ECO:0000313" key="1">
    <source>
        <dbReference type="EMBL" id="CAK9095824.1"/>
    </source>
</evidence>
<dbReference type="EMBL" id="CAXAMM010040851">
    <property type="protein sequence ID" value="CAK9095824.1"/>
    <property type="molecule type" value="Genomic_DNA"/>
</dbReference>
<gene>
    <name evidence="1" type="ORF">SCF082_LOCUS44996</name>
</gene>
<comment type="caution">
    <text evidence="1">The sequence shown here is derived from an EMBL/GenBank/DDBJ whole genome shotgun (WGS) entry which is preliminary data.</text>
</comment>
<proteinExistence type="predicted"/>
<evidence type="ECO:0000313" key="2">
    <source>
        <dbReference type="Proteomes" id="UP001642464"/>
    </source>
</evidence>
<keyword evidence="2" id="KW-1185">Reference proteome</keyword>
<organism evidence="1 2">
    <name type="scientific">Durusdinium trenchii</name>
    <dbReference type="NCBI Taxonomy" id="1381693"/>
    <lineage>
        <taxon>Eukaryota</taxon>
        <taxon>Sar</taxon>
        <taxon>Alveolata</taxon>
        <taxon>Dinophyceae</taxon>
        <taxon>Suessiales</taxon>
        <taxon>Symbiodiniaceae</taxon>
        <taxon>Durusdinium</taxon>
    </lineage>
</organism>
<name>A0ABP0R6L7_9DINO</name>
<accession>A0ABP0R6L7</accession>
<dbReference type="Proteomes" id="UP001642464">
    <property type="component" value="Unassembled WGS sequence"/>
</dbReference>
<protein>
    <recommendedName>
        <fullName evidence="3">C3H1-type domain-containing protein</fullName>
    </recommendedName>
</protein>
<sequence length="108" mass="12550">MAEAEAAQGPQPDEVPFSRMVHEAFHKAKTCNPCLFYMRKEDGCRKGEVCRHCHLCTLAEMKPRRNRLQMEKRKQRRELQVFEAKVEAKKPIEGNGLNVIRPDVVIRC</sequence>
<evidence type="ECO:0008006" key="3">
    <source>
        <dbReference type="Google" id="ProtNLM"/>
    </source>
</evidence>
<reference evidence="1 2" key="1">
    <citation type="submission" date="2024-02" db="EMBL/GenBank/DDBJ databases">
        <authorList>
            <person name="Chen Y."/>
            <person name="Shah S."/>
            <person name="Dougan E. K."/>
            <person name="Thang M."/>
            <person name="Chan C."/>
        </authorList>
    </citation>
    <scope>NUCLEOTIDE SEQUENCE [LARGE SCALE GENOMIC DNA]</scope>
</reference>